<organism evidence="1 2">
    <name type="scientific">Dreissena polymorpha</name>
    <name type="common">Zebra mussel</name>
    <name type="synonym">Mytilus polymorpha</name>
    <dbReference type="NCBI Taxonomy" id="45954"/>
    <lineage>
        <taxon>Eukaryota</taxon>
        <taxon>Metazoa</taxon>
        <taxon>Spiralia</taxon>
        <taxon>Lophotrochozoa</taxon>
        <taxon>Mollusca</taxon>
        <taxon>Bivalvia</taxon>
        <taxon>Autobranchia</taxon>
        <taxon>Heteroconchia</taxon>
        <taxon>Euheterodonta</taxon>
        <taxon>Imparidentia</taxon>
        <taxon>Neoheterodontei</taxon>
        <taxon>Myida</taxon>
        <taxon>Dreissenoidea</taxon>
        <taxon>Dreissenidae</taxon>
        <taxon>Dreissena</taxon>
    </lineage>
</organism>
<gene>
    <name evidence="1" type="ORF">DPMN_192356</name>
</gene>
<dbReference type="EMBL" id="JAIWYP010000039">
    <property type="protein sequence ID" value="KAH3691305.1"/>
    <property type="molecule type" value="Genomic_DNA"/>
</dbReference>
<sequence length="65" mass="7140">MDNINEWTTLPIDESAANRSDFRSISVLSTLNSAPHPNGHPVKGWMKLIHAHGVNSHMTSDTNMG</sequence>
<evidence type="ECO:0000313" key="1">
    <source>
        <dbReference type="EMBL" id="KAH3691305.1"/>
    </source>
</evidence>
<keyword evidence="2" id="KW-1185">Reference proteome</keyword>
<dbReference type="AlphaFoldDB" id="A0A9D3Y2U7"/>
<evidence type="ECO:0000313" key="2">
    <source>
        <dbReference type="Proteomes" id="UP000828390"/>
    </source>
</evidence>
<proteinExistence type="predicted"/>
<reference evidence="1" key="2">
    <citation type="submission" date="2020-11" db="EMBL/GenBank/DDBJ databases">
        <authorList>
            <person name="McCartney M.A."/>
            <person name="Auch B."/>
            <person name="Kono T."/>
            <person name="Mallez S."/>
            <person name="Becker A."/>
            <person name="Gohl D.M."/>
            <person name="Silverstein K.A.T."/>
            <person name="Koren S."/>
            <person name="Bechman K.B."/>
            <person name="Herman A."/>
            <person name="Abrahante J.E."/>
            <person name="Garbe J."/>
        </authorList>
    </citation>
    <scope>NUCLEOTIDE SEQUENCE</scope>
    <source>
        <strain evidence="1">Duluth1</strain>
        <tissue evidence="1">Whole animal</tissue>
    </source>
</reference>
<dbReference type="Proteomes" id="UP000828390">
    <property type="component" value="Unassembled WGS sequence"/>
</dbReference>
<comment type="caution">
    <text evidence="1">The sequence shown here is derived from an EMBL/GenBank/DDBJ whole genome shotgun (WGS) entry which is preliminary data.</text>
</comment>
<reference evidence="1" key="1">
    <citation type="journal article" date="2019" name="bioRxiv">
        <title>The Genome of the Zebra Mussel, Dreissena polymorpha: A Resource for Invasive Species Research.</title>
        <authorList>
            <person name="McCartney M.A."/>
            <person name="Auch B."/>
            <person name="Kono T."/>
            <person name="Mallez S."/>
            <person name="Zhang Y."/>
            <person name="Obille A."/>
            <person name="Becker A."/>
            <person name="Abrahante J.E."/>
            <person name="Garbe J."/>
            <person name="Badalamenti J.P."/>
            <person name="Herman A."/>
            <person name="Mangelson H."/>
            <person name="Liachko I."/>
            <person name="Sullivan S."/>
            <person name="Sone E.D."/>
            <person name="Koren S."/>
            <person name="Silverstein K.A.T."/>
            <person name="Beckman K.B."/>
            <person name="Gohl D.M."/>
        </authorList>
    </citation>
    <scope>NUCLEOTIDE SEQUENCE</scope>
    <source>
        <strain evidence="1">Duluth1</strain>
        <tissue evidence="1">Whole animal</tissue>
    </source>
</reference>
<accession>A0A9D3Y2U7</accession>
<protein>
    <submittedName>
        <fullName evidence="1">Uncharacterized protein</fullName>
    </submittedName>
</protein>
<name>A0A9D3Y2U7_DREPO</name>